<organism evidence="2 3">
    <name type="scientific">Dibothriocephalus latus</name>
    <name type="common">Fish tapeworm</name>
    <name type="synonym">Diphyllobothrium latum</name>
    <dbReference type="NCBI Taxonomy" id="60516"/>
    <lineage>
        <taxon>Eukaryota</taxon>
        <taxon>Metazoa</taxon>
        <taxon>Spiralia</taxon>
        <taxon>Lophotrochozoa</taxon>
        <taxon>Platyhelminthes</taxon>
        <taxon>Cestoda</taxon>
        <taxon>Eucestoda</taxon>
        <taxon>Diphyllobothriidea</taxon>
        <taxon>Diphyllobothriidae</taxon>
        <taxon>Dibothriocephalus</taxon>
    </lineage>
</organism>
<dbReference type="InterPro" id="IPR027417">
    <property type="entry name" value="P-loop_NTPase"/>
</dbReference>
<dbReference type="InterPro" id="IPR030379">
    <property type="entry name" value="G_SEPTIN_dom"/>
</dbReference>
<dbReference type="Pfam" id="PF00735">
    <property type="entry name" value="Septin"/>
    <property type="match status" value="1"/>
</dbReference>
<dbReference type="EMBL" id="UYRU01066518">
    <property type="protein sequence ID" value="VDN16627.1"/>
    <property type="molecule type" value="Genomic_DNA"/>
</dbReference>
<accession>A0A3P7LYD0</accession>
<feature type="domain" description="Septin-type G" evidence="1">
    <location>
        <begin position="1"/>
        <end position="176"/>
    </location>
</feature>
<evidence type="ECO:0000313" key="2">
    <source>
        <dbReference type="EMBL" id="VDN16627.1"/>
    </source>
</evidence>
<gene>
    <name evidence="2" type="ORF">DILT_LOCUS12458</name>
</gene>
<evidence type="ECO:0000259" key="1">
    <source>
        <dbReference type="PROSITE" id="PS51719"/>
    </source>
</evidence>
<protein>
    <recommendedName>
        <fullName evidence="1">Septin-type G domain-containing protein</fullName>
    </recommendedName>
</protein>
<dbReference type="Gene3D" id="3.40.50.300">
    <property type="entry name" value="P-loop containing nucleotide triphosphate hydrolases"/>
    <property type="match status" value="1"/>
</dbReference>
<sequence length="176" mass="19524">MKAKGGVGGGLGAVKGAFATRLQSGSHACDDPVLAAFDAAQQLPFLKEGGWLLRQVDVEFMRHLQNKVNIVPVIAKADALTAAELRDLKDRIMSDLDRYKIDIYRLPECDSDEEEEIKRLDKEIKVTPLLPSHPIPLLLPPSPDLRSKATSWPLCILVFDLITSSCWMNRPHECHG</sequence>
<proteinExistence type="predicted"/>
<dbReference type="AlphaFoldDB" id="A0A3P7LYD0"/>
<evidence type="ECO:0000313" key="3">
    <source>
        <dbReference type="Proteomes" id="UP000281553"/>
    </source>
</evidence>
<reference evidence="2 3" key="1">
    <citation type="submission" date="2018-11" db="EMBL/GenBank/DDBJ databases">
        <authorList>
            <consortium name="Pathogen Informatics"/>
        </authorList>
    </citation>
    <scope>NUCLEOTIDE SEQUENCE [LARGE SCALE GENOMIC DNA]</scope>
</reference>
<keyword evidence="3" id="KW-1185">Reference proteome</keyword>
<name>A0A3P7LYD0_DIBLA</name>
<dbReference type="OrthoDB" id="416553at2759"/>
<dbReference type="Proteomes" id="UP000281553">
    <property type="component" value="Unassembled WGS sequence"/>
</dbReference>
<dbReference type="GO" id="GO:0005525">
    <property type="term" value="F:GTP binding"/>
    <property type="evidence" value="ECO:0007669"/>
    <property type="project" value="InterPro"/>
</dbReference>
<dbReference type="PROSITE" id="PS51719">
    <property type="entry name" value="G_SEPTIN"/>
    <property type="match status" value="1"/>
</dbReference>
<dbReference type="PANTHER" id="PTHR18884">
    <property type="entry name" value="SEPTIN"/>
    <property type="match status" value="1"/>
</dbReference>